<dbReference type="PANTHER" id="PTHR11017:SF589">
    <property type="entry name" value="ADP-RIBOSYL CYCLASE_CYCLIC ADP-RIBOSE HYDROLASE-RELATED"/>
    <property type="match status" value="1"/>
</dbReference>
<dbReference type="Pfam" id="PF00931">
    <property type="entry name" value="NB-ARC"/>
    <property type="match status" value="3"/>
</dbReference>
<accession>A0A816KJG6</accession>
<keyword evidence="3" id="KW-0677">Repeat</keyword>
<evidence type="ECO:0000256" key="6">
    <source>
        <dbReference type="ARBA" id="ARBA00047304"/>
    </source>
</evidence>
<feature type="domain" description="TIR" evidence="9">
    <location>
        <begin position="1725"/>
        <end position="1870"/>
    </location>
</feature>
<name>A0A816KJG6_BRANA</name>
<dbReference type="EC" id="3.2.2.6" evidence="1"/>
<dbReference type="InterPro" id="IPR045344">
    <property type="entry name" value="C-JID"/>
</dbReference>
<evidence type="ECO:0000256" key="4">
    <source>
        <dbReference type="ARBA" id="ARBA00022801"/>
    </source>
</evidence>
<dbReference type="InterPro" id="IPR000157">
    <property type="entry name" value="TIR_dom"/>
</dbReference>
<keyword evidence="8" id="KW-0812">Transmembrane</keyword>
<dbReference type="Gene3D" id="3.80.10.10">
    <property type="entry name" value="Ribonuclease Inhibitor"/>
    <property type="match status" value="3"/>
</dbReference>
<dbReference type="Gene3D" id="1.10.8.430">
    <property type="entry name" value="Helical domain of apoptotic protease-activating factors"/>
    <property type="match status" value="1"/>
</dbReference>
<dbReference type="InterPro" id="IPR042197">
    <property type="entry name" value="Apaf_helical"/>
</dbReference>
<gene>
    <name evidence="10" type="ORF">DARMORV10_C02P46070.1</name>
</gene>
<dbReference type="InterPro" id="IPR002182">
    <property type="entry name" value="NB-ARC"/>
</dbReference>
<dbReference type="PROSITE" id="PS50104">
    <property type="entry name" value="TIR"/>
    <property type="match status" value="2"/>
</dbReference>
<dbReference type="Pfam" id="PF01582">
    <property type="entry name" value="TIR"/>
    <property type="match status" value="3"/>
</dbReference>
<feature type="domain" description="TIR" evidence="9">
    <location>
        <begin position="106"/>
        <end position="265"/>
    </location>
</feature>
<feature type="transmembrane region" description="Helical" evidence="8">
    <location>
        <begin position="1909"/>
        <end position="1928"/>
    </location>
</feature>
<evidence type="ECO:0000256" key="3">
    <source>
        <dbReference type="ARBA" id="ARBA00022737"/>
    </source>
</evidence>
<dbReference type="PRINTS" id="PR00364">
    <property type="entry name" value="DISEASERSIST"/>
</dbReference>
<dbReference type="SUPFAM" id="SSF52200">
    <property type="entry name" value="Toll/Interleukin receptor TIR domain"/>
    <property type="match status" value="3"/>
</dbReference>
<evidence type="ECO:0000256" key="2">
    <source>
        <dbReference type="ARBA" id="ARBA00022614"/>
    </source>
</evidence>
<feature type="compositionally biased region" description="Polar residues" evidence="7">
    <location>
        <begin position="1668"/>
        <end position="1683"/>
    </location>
</feature>
<evidence type="ECO:0000259" key="9">
    <source>
        <dbReference type="PROSITE" id="PS50104"/>
    </source>
</evidence>
<proteinExistence type="predicted"/>
<dbReference type="GO" id="GO:0043531">
    <property type="term" value="F:ADP binding"/>
    <property type="evidence" value="ECO:0007669"/>
    <property type="project" value="InterPro"/>
</dbReference>
<dbReference type="Gene3D" id="3.40.50.10140">
    <property type="entry name" value="Toll/interleukin-1 receptor homology (TIR) domain"/>
    <property type="match status" value="4"/>
</dbReference>
<dbReference type="InterPro" id="IPR032675">
    <property type="entry name" value="LRR_dom_sf"/>
</dbReference>
<evidence type="ECO:0000256" key="1">
    <source>
        <dbReference type="ARBA" id="ARBA00011982"/>
    </source>
</evidence>
<dbReference type="InterPro" id="IPR011713">
    <property type="entry name" value="Leu-rich_rpt_3"/>
</dbReference>
<dbReference type="InterPro" id="IPR058192">
    <property type="entry name" value="WHD_ROQ1-like"/>
</dbReference>
<dbReference type="Proteomes" id="UP001295469">
    <property type="component" value="Chromosome C02"/>
</dbReference>
<evidence type="ECO:0000313" key="10">
    <source>
        <dbReference type="EMBL" id="CAF1919288.1"/>
    </source>
</evidence>
<dbReference type="EMBL" id="HG994366">
    <property type="protein sequence ID" value="CAF1919288.1"/>
    <property type="molecule type" value="Genomic_DNA"/>
</dbReference>
<dbReference type="InterPro" id="IPR035897">
    <property type="entry name" value="Toll_tir_struct_dom_sf"/>
</dbReference>
<keyword evidence="8" id="KW-1133">Transmembrane helix</keyword>
<dbReference type="GO" id="GO:0007165">
    <property type="term" value="P:signal transduction"/>
    <property type="evidence" value="ECO:0007669"/>
    <property type="project" value="InterPro"/>
</dbReference>
<dbReference type="SUPFAM" id="SSF52540">
    <property type="entry name" value="P-loop containing nucleoside triphosphate hydrolases"/>
    <property type="match status" value="3"/>
</dbReference>
<comment type="catalytic activity">
    <reaction evidence="6">
        <text>NAD(+) + H2O = ADP-D-ribose + nicotinamide + H(+)</text>
        <dbReference type="Rhea" id="RHEA:16301"/>
        <dbReference type="ChEBI" id="CHEBI:15377"/>
        <dbReference type="ChEBI" id="CHEBI:15378"/>
        <dbReference type="ChEBI" id="CHEBI:17154"/>
        <dbReference type="ChEBI" id="CHEBI:57540"/>
        <dbReference type="ChEBI" id="CHEBI:57967"/>
        <dbReference type="EC" id="3.2.2.6"/>
    </reaction>
    <physiologicalReaction direction="left-to-right" evidence="6">
        <dbReference type="Rhea" id="RHEA:16302"/>
    </physiologicalReaction>
</comment>
<dbReference type="InterPro" id="IPR027417">
    <property type="entry name" value="P-loop_NTPase"/>
</dbReference>
<reference evidence="10" key="1">
    <citation type="submission" date="2021-01" db="EMBL/GenBank/DDBJ databases">
        <authorList>
            <consortium name="Genoscope - CEA"/>
            <person name="William W."/>
        </authorList>
    </citation>
    <scope>NUCLEOTIDE SEQUENCE</scope>
</reference>
<dbReference type="InterPro" id="IPR044974">
    <property type="entry name" value="Disease_R_plants"/>
</dbReference>
<dbReference type="Pfam" id="PF23282">
    <property type="entry name" value="WHD_ROQ1"/>
    <property type="match status" value="1"/>
</dbReference>
<evidence type="ECO:0000256" key="8">
    <source>
        <dbReference type="SAM" id="Phobius"/>
    </source>
</evidence>
<evidence type="ECO:0000256" key="5">
    <source>
        <dbReference type="ARBA" id="ARBA00023027"/>
    </source>
</evidence>
<keyword evidence="5" id="KW-0520">NAD</keyword>
<dbReference type="Pfam" id="PF20160">
    <property type="entry name" value="C-JID"/>
    <property type="match status" value="1"/>
</dbReference>
<organism evidence="10">
    <name type="scientific">Brassica napus</name>
    <name type="common">Rape</name>
    <dbReference type="NCBI Taxonomy" id="3708"/>
    <lineage>
        <taxon>Eukaryota</taxon>
        <taxon>Viridiplantae</taxon>
        <taxon>Streptophyta</taxon>
        <taxon>Embryophyta</taxon>
        <taxon>Tracheophyta</taxon>
        <taxon>Spermatophyta</taxon>
        <taxon>Magnoliopsida</taxon>
        <taxon>eudicotyledons</taxon>
        <taxon>Gunneridae</taxon>
        <taxon>Pentapetalae</taxon>
        <taxon>rosids</taxon>
        <taxon>malvids</taxon>
        <taxon>Brassicales</taxon>
        <taxon>Brassicaceae</taxon>
        <taxon>Brassiceae</taxon>
        <taxon>Brassica</taxon>
    </lineage>
</organism>
<dbReference type="PANTHER" id="PTHR11017">
    <property type="entry name" value="LEUCINE-RICH REPEAT-CONTAINING PROTEIN"/>
    <property type="match status" value="1"/>
</dbReference>
<dbReference type="SMART" id="SM00255">
    <property type="entry name" value="TIR"/>
    <property type="match status" value="3"/>
</dbReference>
<protein>
    <recommendedName>
        <fullName evidence="1">ADP-ribosyl cyclase/cyclic ADP-ribose hydrolase</fullName>
        <ecNumber evidence="1">3.2.2.6</ecNumber>
    </recommendedName>
</protein>
<sequence length="2395" mass="273836">MLYPLKTFNMLFLNSFPLRLQLFFSEIRSGMVDFIWDINSKEAEANSSRDDDVNPRKDDNFIDYEGNTVVTFNLQNYVENKRVEPVVGEKKQENVTESSTMAKPLPEHKMFINFWGDDLRHGFVGEALKKDGVYIDVDELPRGDLTELLVNGIKESRIALVIFSSGYAESSWCLNELLKIKELMERGKLLVIPIFYKVELWEVTQLKGDFGVKFWNLWRINRDSHIVSWKEALESVASMEGIYLKEHSSETEFITFAVNEVLKRVSLWEGENPSLFPSTERGKSTGLPIGTGEKHKTYQNKQHLFGMEHHMEQLEKKLEFDCDKTRIIGVVGMPGIGKTTLAVMLHQKWNSQFIRCVPLLNIRKKSNDYGPVWLRKTLLEVLIEGKFPLISDKTTHESVKDTLLHTKKGSKIVISTCDKSLLDGCAHDTYVVPVLNDREAFQLFNYHVFDDKIRSSTNTFLTLSRKFVDYARGHPLALSLLGRELRGKDRDHWEHKLATLTSSNMMFQDVWRFSTDQLNERQKDVFLDIACFFNSEDEYFVRSLLDSGDPDSIDTVSEVRDLANKFLITISDSRIIMNDMMYTFGKDLGSPRWLRLWNYEDFINKSKTMKKSKVNNVRGIFLDMSKLKKSIHLESSIFINMLNLRYLKIYDSCCARKCIPNRKLYLYNGIKFPLKEVRCLHWVQFPLEEIPLDFKPENLVDLRLPYSKIERIWKGVKLISESLEVLHLNGTAIKRLPPTIIKLQRLVLLNLKNCKRLESLPNCIGDLKSLKELILSGCSGLKNLSDVRESLKHIQSLLIDRIGAKEMPLISCVSIFKSQASADMVLQPFDPKEWPRGLIGVCSLRRLCLSGNNFVSLQTDIGKLYNLHWLEVKQCKMLTSIPMLPPNLHYFDAHGCDSLERVANPLALPGLLEKEVPAWFSHQAYGSVLKSKLLPHLCDNRFTGIALYARLLYFLAIMSRGIVSCMLDIKKHVEEEDEEECSHTEASFEFQVTDGTEVLEGCEVLKCGSSLVYSTDERTNMSWVAKTGVIAERINNIPGQATYYGNSRSYDDIQYGSYSGPTLGRDENFFSEATFDVTPNSQKSYKNKKVGLLKKESDAGGDFTESSFHDNTSSANVEKIKRHPLVGLEQRLKEIEKVVYSTPGKTRIVGVLGMPGTGKFPSHLFLPMSTECKLEQLRRVFLKELLKNVNQDINDETTHDSMKGKLLQTKVFVVLDNVSDKKQLEFLLGDLGWIKKGSKIVITTCDKSLLKGLGHDTYVVPQMNNKEAFQLLTHHAFYNQFRPAETFLTLSRMLVDNVGGNAQDLKVLGSFLSGKNEAYWQYELLRVRQSFNMKMTDIWRFSLDQLNKQQKDVFLDIVYFLKSEEEYFVRSILDRGSHEAVSGVRDLAEKLLITISCGRVEMHDQLYSLANDLGLPGRHKLCNYEDINNLTKQEAKNVRGILLDMSEITESIALERVTFSDMGNLQYLKIYNSCCRRHCRADCNLYFPDGLDFPLEEVRYLHWVKFPLHELPQNFRPESLVDLSLPYSKIERVWEGVKVCLLVPSFAVTSAVFLIGGLSQDTPRLKWVDLRHLLDLSALSRAENLERLNLEGCTSLDELPVEIQNMKSLVYPNMKGCTRLCLYYATDELRIKSTVSGPLEANQYISYSENVTISNVRPESGTEERSPAQRTATSYQPPTTESRVSPHVYGTSDMDPLLSGEPQQYRADLFPAVASSSSQAGLGRSHSQIFVSFHGGDLRRTFVRHLVSTLTDAGISVFTDNDKGNGIKLQNFYKRIEESKIAVAIFSERYIESHFCLDELVAMDKLVRENKLLVIPVFYNVKPSDVKHLKGEFGRRFKEMRVRYKDEAEKVLNEDASLVEATAELVQRALTKIPEVNPKSLGGGNKGVIFATFIFSHFTFHFYKLHSLLLDLLLVVVFVVVCYHLNYFGWRNQKKKWPATTTSPPPLAQSDNIFRKWFGSVVCVPSTKEPRTMRDLPATRISEYSVSSIFSKEEAPIATQLSNSIPDPMARYWNVDFINRTSLNDPMADCCSSSETLPESWQVFINFRGKELRSGFISHLERGLNDAEIKYYVDTKEKILASFSLGSSSPKSLCPSSRAYKLRILPVFFNVAPEEVKEQKGEFGRKLYAEGKRKRPNMPDWENALQSVPSKLAEEEDRSISMESLRISHLQRLKLFEDKLDFENCLETQIFGIVGMPGIGKTALADMHFKKWHNRFVFTKNIKAIRSQMFNGKIFLVLDDVSHKNQVNFLLENLEWIKKGSKIVITTRDKSSIAGMVQDTYVVPGLNDKEALELFKHHAFKEKVSSTKGNFPKLSKNYDKLSDQQKDAFLDIACFFRSEEEDYVKCLLDPYGPESGEVVRDLAEKLFICISAGRIEMHNLLCTMGKQLGSSYEHK</sequence>
<evidence type="ECO:0000256" key="7">
    <source>
        <dbReference type="SAM" id="MobiDB-lite"/>
    </source>
</evidence>
<keyword evidence="4" id="KW-0378">Hydrolase</keyword>
<dbReference type="Gene3D" id="3.40.50.300">
    <property type="entry name" value="P-loop containing nucleotide triphosphate hydrolases"/>
    <property type="match status" value="3"/>
</dbReference>
<dbReference type="GO" id="GO:0061809">
    <property type="term" value="F:NAD+ nucleosidase activity, cyclic ADP-ribose generating"/>
    <property type="evidence" value="ECO:0007669"/>
    <property type="project" value="UniProtKB-EC"/>
</dbReference>
<dbReference type="GO" id="GO:0006952">
    <property type="term" value="P:defense response"/>
    <property type="evidence" value="ECO:0007669"/>
    <property type="project" value="InterPro"/>
</dbReference>
<keyword evidence="8" id="KW-0472">Membrane</keyword>
<feature type="region of interest" description="Disordered" evidence="7">
    <location>
        <begin position="1655"/>
        <end position="1688"/>
    </location>
</feature>
<dbReference type="Pfam" id="PF07725">
    <property type="entry name" value="LRR_3"/>
    <property type="match status" value="2"/>
</dbReference>
<dbReference type="SUPFAM" id="SSF52058">
    <property type="entry name" value="L domain-like"/>
    <property type="match status" value="2"/>
</dbReference>
<keyword evidence="2" id="KW-0433">Leucine-rich repeat</keyword>